<sequence length="165" mass="19873">FLPSYRHLQSMDRQIVQLQKEIQKYRVLASQKSYLEAKIRQRKIFFKRLVYILPNEREIPDLLSRVSERAKQSGLQVLSFTPRSEIRQNYYNVIPVTLELSGDFPELVYFWEDVEHLPRIITLASMNIQLKSGRNQQYYLFVHSTFNTYRYTGIPLQKTRKRARR</sequence>
<gene>
    <name evidence="1" type="ORF">ENJ40_06295</name>
</gene>
<dbReference type="InterPro" id="IPR014717">
    <property type="entry name" value="Transl_elong_EF1B/ribsomal_bS6"/>
</dbReference>
<accession>A0A7C3CLN9</accession>
<dbReference type="EMBL" id="DRMH01000079">
    <property type="protein sequence ID" value="HFC98052.1"/>
    <property type="molecule type" value="Genomic_DNA"/>
</dbReference>
<dbReference type="Proteomes" id="UP000886043">
    <property type="component" value="Unassembled WGS sequence"/>
</dbReference>
<feature type="non-terminal residue" evidence="1">
    <location>
        <position position="1"/>
    </location>
</feature>
<evidence type="ECO:0000313" key="1">
    <source>
        <dbReference type="EMBL" id="HFC98052.1"/>
    </source>
</evidence>
<dbReference type="PANTHER" id="PTHR39555">
    <property type="entry name" value="FIMBRIAL ASSEMBLY PROTEIN PILO-LIKE PROTEIN-RELATED"/>
    <property type="match status" value="1"/>
</dbReference>
<dbReference type="AlphaFoldDB" id="A0A7C3CLN9"/>
<dbReference type="GO" id="GO:0043107">
    <property type="term" value="P:type IV pilus-dependent motility"/>
    <property type="evidence" value="ECO:0007669"/>
    <property type="project" value="InterPro"/>
</dbReference>
<organism evidence="1">
    <name type="scientific">Thermosulfurimonas dismutans</name>
    <dbReference type="NCBI Taxonomy" id="999894"/>
    <lineage>
        <taxon>Bacteria</taxon>
        <taxon>Pseudomonadati</taxon>
        <taxon>Thermodesulfobacteriota</taxon>
        <taxon>Thermodesulfobacteria</taxon>
        <taxon>Thermodesulfobacteriales</taxon>
        <taxon>Thermodesulfobacteriaceae</taxon>
        <taxon>Thermosulfurimonas</taxon>
    </lineage>
</organism>
<dbReference type="GO" id="GO:0043683">
    <property type="term" value="P:type IV pilus assembly"/>
    <property type="evidence" value="ECO:0007669"/>
    <property type="project" value="InterPro"/>
</dbReference>
<proteinExistence type="predicted"/>
<comment type="caution">
    <text evidence="1">The sequence shown here is derived from an EMBL/GenBank/DDBJ whole genome shotgun (WGS) entry which is preliminary data.</text>
</comment>
<dbReference type="InterPro" id="IPR007445">
    <property type="entry name" value="PilO"/>
</dbReference>
<name>A0A7C3CLN9_9BACT</name>
<dbReference type="PANTHER" id="PTHR39555:SF1">
    <property type="entry name" value="TYPE IV PILUS INNER MEMBRANE COMPONENT PILO"/>
    <property type="match status" value="1"/>
</dbReference>
<dbReference type="Gene3D" id="3.30.70.60">
    <property type="match status" value="1"/>
</dbReference>
<reference evidence="1" key="1">
    <citation type="journal article" date="2020" name="mSystems">
        <title>Genome- and Community-Level Interaction Insights into Carbon Utilization and Element Cycling Functions of Hydrothermarchaeota in Hydrothermal Sediment.</title>
        <authorList>
            <person name="Zhou Z."/>
            <person name="Liu Y."/>
            <person name="Xu W."/>
            <person name="Pan J."/>
            <person name="Luo Z.H."/>
            <person name="Li M."/>
        </authorList>
    </citation>
    <scope>NUCLEOTIDE SEQUENCE [LARGE SCALE GENOMIC DNA]</scope>
    <source>
        <strain evidence="1">HyVt-483</strain>
    </source>
</reference>
<dbReference type="Pfam" id="PF04350">
    <property type="entry name" value="PilO"/>
    <property type="match status" value="1"/>
</dbReference>
<protein>
    <submittedName>
        <fullName evidence="1">Uncharacterized protein</fullName>
    </submittedName>
</protein>